<keyword evidence="7 8" id="KW-0472">Membrane</keyword>
<feature type="transmembrane region" description="Helical" evidence="8">
    <location>
        <begin position="114"/>
        <end position="133"/>
    </location>
</feature>
<dbReference type="InterPro" id="IPR003804">
    <property type="entry name" value="Lactate_perm"/>
</dbReference>
<evidence type="ECO:0000256" key="7">
    <source>
        <dbReference type="ARBA" id="ARBA00023136"/>
    </source>
</evidence>
<feature type="transmembrane region" description="Helical" evidence="8">
    <location>
        <begin position="196"/>
        <end position="215"/>
    </location>
</feature>
<feature type="transmembrane region" description="Helical" evidence="8">
    <location>
        <begin position="222"/>
        <end position="240"/>
    </location>
</feature>
<organism evidence="9 10">
    <name type="scientific">Roseomonas populi</name>
    <dbReference type="NCBI Taxonomy" id="3121582"/>
    <lineage>
        <taxon>Bacteria</taxon>
        <taxon>Pseudomonadati</taxon>
        <taxon>Pseudomonadota</taxon>
        <taxon>Alphaproteobacteria</taxon>
        <taxon>Acetobacterales</taxon>
        <taxon>Roseomonadaceae</taxon>
        <taxon>Roseomonas</taxon>
    </lineage>
</organism>
<keyword evidence="5 8" id="KW-0812">Transmembrane</keyword>
<dbReference type="PANTHER" id="PTHR30003:SF0">
    <property type="entry name" value="GLYCOLATE PERMEASE GLCA-RELATED"/>
    <property type="match status" value="1"/>
</dbReference>
<evidence type="ECO:0000313" key="9">
    <source>
        <dbReference type="EMBL" id="MCR0980869.1"/>
    </source>
</evidence>
<dbReference type="NCBIfam" id="TIGR00795">
    <property type="entry name" value="lctP"/>
    <property type="match status" value="1"/>
</dbReference>
<gene>
    <name evidence="9" type="ORF">NRP21_02265</name>
</gene>
<feature type="transmembrane region" description="Helical" evidence="8">
    <location>
        <begin position="366"/>
        <end position="389"/>
    </location>
</feature>
<dbReference type="RefSeq" id="WP_257714532.1">
    <property type="nucleotide sequence ID" value="NZ_JANJOU010000001.1"/>
</dbReference>
<sequence>MWNQVYNPFGNAALSTFAAAIPVVMLLILIATNKVKAHIAAVIALIAANLVAILVFTMPAGMSIRATVLGAVSGFFPIGWIVLNVIFMYRLTVAAGRFETLQRAIGGVTPDRRLQLLLIAFAFGAFFEGASGFGTPVAVTGAVLIGLGFSPLAASGLSLIANTAPVAYGALGTPIAGLASVTGMDPYILGAMVGRQLPVFSLIVPFWLIWAFAGFRGMVQIWPAILVCGVSFAVPQFLISNYINPWIVDIGASLICMACLIGFMRVWRPKELWLSPALRMRDDSAATMPPRPPASDERPSRDEIWAAVTPWIIVCVILLIWGTGWFKASVNPWATWNYPVPDLHNMIAKVPPVAPRPTPEGAVFSFTWLSFTGTGILIAAIISAVVMGFSPGRMIAEYGRTIRVCAFSLITISAMLAIGTLTRLSGLDATLGLAFAGTGVLYPFFGTLLGWLGVALTGSDTASNVLFGNLQKITSEQLGLNPVLMAAANSSGGVMGKMIDAQSIVVASTATNWFGHEGSILRFVFWHSIALACLVGGFVMLQAYVHPFTEMVLTQ</sequence>
<accession>A0ABT1X1M8</accession>
<evidence type="ECO:0000256" key="1">
    <source>
        <dbReference type="ARBA" id="ARBA00004651"/>
    </source>
</evidence>
<evidence type="ECO:0000256" key="4">
    <source>
        <dbReference type="ARBA" id="ARBA00022475"/>
    </source>
</evidence>
<evidence type="ECO:0000256" key="5">
    <source>
        <dbReference type="ARBA" id="ARBA00022692"/>
    </source>
</evidence>
<name>A0ABT1X1M8_9PROT</name>
<feature type="transmembrane region" description="Helical" evidence="8">
    <location>
        <begin position="139"/>
        <end position="159"/>
    </location>
</feature>
<feature type="transmembrane region" description="Helical" evidence="8">
    <location>
        <begin position="304"/>
        <end position="326"/>
    </location>
</feature>
<comment type="caution">
    <text evidence="9">The sequence shown here is derived from an EMBL/GenBank/DDBJ whole genome shotgun (WGS) entry which is preliminary data.</text>
</comment>
<evidence type="ECO:0000256" key="3">
    <source>
        <dbReference type="ARBA" id="ARBA00022448"/>
    </source>
</evidence>
<evidence type="ECO:0000256" key="2">
    <source>
        <dbReference type="ARBA" id="ARBA00010100"/>
    </source>
</evidence>
<feature type="transmembrane region" description="Helical" evidence="8">
    <location>
        <begin position="246"/>
        <end position="267"/>
    </location>
</feature>
<feature type="transmembrane region" description="Helical" evidence="8">
    <location>
        <begin position="68"/>
        <end position="93"/>
    </location>
</feature>
<feature type="transmembrane region" description="Helical" evidence="8">
    <location>
        <begin position="39"/>
        <end position="62"/>
    </location>
</feature>
<keyword evidence="8" id="KW-0997">Cell inner membrane</keyword>
<evidence type="ECO:0000256" key="8">
    <source>
        <dbReference type="RuleBase" id="RU365092"/>
    </source>
</evidence>
<proteinExistence type="inferred from homology"/>
<comment type="subcellular location">
    <subcellularLocation>
        <location evidence="8">Cell inner membrane</location>
        <topology evidence="8">Multi-pass membrane protein</topology>
    </subcellularLocation>
    <subcellularLocation>
        <location evidence="1">Cell membrane</location>
        <topology evidence="1">Multi-pass membrane protein</topology>
    </subcellularLocation>
</comment>
<keyword evidence="3 8" id="KW-0813">Transport</keyword>
<feature type="transmembrane region" description="Helical" evidence="8">
    <location>
        <begin position="523"/>
        <end position="545"/>
    </location>
</feature>
<keyword evidence="10" id="KW-1185">Reference proteome</keyword>
<comment type="similarity">
    <text evidence="2 8">Belongs to the lactate permease family.</text>
</comment>
<keyword evidence="4" id="KW-1003">Cell membrane</keyword>
<dbReference type="PANTHER" id="PTHR30003">
    <property type="entry name" value="L-LACTATE PERMEASE"/>
    <property type="match status" value="1"/>
</dbReference>
<evidence type="ECO:0000313" key="10">
    <source>
        <dbReference type="Proteomes" id="UP001524642"/>
    </source>
</evidence>
<feature type="transmembrane region" description="Helical" evidence="8">
    <location>
        <begin position="12"/>
        <end position="32"/>
    </location>
</feature>
<dbReference type="EMBL" id="JANJOU010000001">
    <property type="protein sequence ID" value="MCR0980869.1"/>
    <property type="molecule type" value="Genomic_DNA"/>
</dbReference>
<evidence type="ECO:0000256" key="6">
    <source>
        <dbReference type="ARBA" id="ARBA00022989"/>
    </source>
</evidence>
<feature type="transmembrane region" description="Helical" evidence="8">
    <location>
        <begin position="166"/>
        <end position="184"/>
    </location>
</feature>
<feature type="transmembrane region" description="Helical" evidence="8">
    <location>
        <begin position="401"/>
        <end position="421"/>
    </location>
</feature>
<dbReference type="Proteomes" id="UP001524642">
    <property type="component" value="Unassembled WGS sequence"/>
</dbReference>
<protein>
    <recommendedName>
        <fullName evidence="8">L-lactate permease</fullName>
    </recommendedName>
</protein>
<reference evidence="9 10" key="1">
    <citation type="submission" date="2022-06" db="EMBL/GenBank/DDBJ databases">
        <title>Roseomonas CN29.</title>
        <authorList>
            <person name="Cheng Y."/>
            <person name="He X."/>
        </authorList>
    </citation>
    <scope>NUCLEOTIDE SEQUENCE [LARGE SCALE GENOMIC DNA]</scope>
    <source>
        <strain evidence="9 10">CN29</strain>
    </source>
</reference>
<comment type="function">
    <text evidence="8">Uptake of L-lactate across the membrane. Can also transport D-lactate and glycolate.</text>
</comment>
<keyword evidence="6 8" id="KW-1133">Transmembrane helix</keyword>
<dbReference type="Pfam" id="PF02652">
    <property type="entry name" value="Lactate_perm"/>
    <property type="match status" value="1"/>
</dbReference>
<feature type="transmembrane region" description="Helical" evidence="8">
    <location>
        <begin position="433"/>
        <end position="456"/>
    </location>
</feature>